<dbReference type="InterPro" id="IPR046848">
    <property type="entry name" value="E_motif"/>
</dbReference>
<dbReference type="Proteomes" id="UP001164929">
    <property type="component" value="Chromosome 18"/>
</dbReference>
<dbReference type="GO" id="GO:0009451">
    <property type="term" value="P:RNA modification"/>
    <property type="evidence" value="ECO:0007669"/>
    <property type="project" value="InterPro"/>
</dbReference>
<feature type="domain" description="DYW" evidence="2">
    <location>
        <begin position="90"/>
        <end position="182"/>
    </location>
</feature>
<organism evidence="3 4">
    <name type="scientific">Populus alba x Populus x berolinensis</name>
    <dbReference type="NCBI Taxonomy" id="444605"/>
    <lineage>
        <taxon>Eukaryota</taxon>
        <taxon>Viridiplantae</taxon>
        <taxon>Streptophyta</taxon>
        <taxon>Embryophyta</taxon>
        <taxon>Tracheophyta</taxon>
        <taxon>Spermatophyta</taxon>
        <taxon>Magnoliopsida</taxon>
        <taxon>eudicotyledons</taxon>
        <taxon>Gunneridae</taxon>
        <taxon>Pentapetalae</taxon>
        <taxon>rosids</taxon>
        <taxon>fabids</taxon>
        <taxon>Malpighiales</taxon>
        <taxon>Salicaceae</taxon>
        <taxon>Saliceae</taxon>
        <taxon>Populus</taxon>
    </lineage>
</organism>
<reference evidence="3 4" key="1">
    <citation type="journal article" date="2023" name="Mol. Ecol. Resour.">
        <title>Chromosome-level genome assembly of a triploid poplar Populus alba 'Berolinensis'.</title>
        <authorList>
            <person name="Chen S."/>
            <person name="Yu Y."/>
            <person name="Wang X."/>
            <person name="Wang S."/>
            <person name="Zhang T."/>
            <person name="Zhou Y."/>
            <person name="He R."/>
            <person name="Meng N."/>
            <person name="Wang Y."/>
            <person name="Liu W."/>
            <person name="Liu Z."/>
            <person name="Liu J."/>
            <person name="Guo Q."/>
            <person name="Huang H."/>
            <person name="Sederoff R.R."/>
            <person name="Wang G."/>
            <person name="Qu G."/>
            <person name="Chen S."/>
        </authorList>
    </citation>
    <scope>NUCLEOTIDE SEQUENCE [LARGE SCALE GENOMIC DNA]</scope>
    <source>
        <strain evidence="3">SC-2020</strain>
    </source>
</reference>
<accession>A0AAD6LDV0</accession>
<name>A0AAD6LDV0_9ROSI</name>
<protein>
    <recommendedName>
        <fullName evidence="2">DYW domain-containing protein</fullName>
    </recommendedName>
</protein>
<dbReference type="PROSITE" id="PS51257">
    <property type="entry name" value="PROKAR_LIPOPROTEIN"/>
    <property type="match status" value="1"/>
</dbReference>
<proteinExistence type="inferred from homology"/>
<evidence type="ECO:0000259" key="2">
    <source>
        <dbReference type="Pfam" id="PF14432"/>
    </source>
</evidence>
<dbReference type="InterPro" id="IPR046960">
    <property type="entry name" value="PPR_At4g14850-like_plant"/>
</dbReference>
<dbReference type="Pfam" id="PF14432">
    <property type="entry name" value="DYW_deaminase"/>
    <property type="match status" value="1"/>
</dbReference>
<comment type="similarity">
    <text evidence="1">Belongs to the PPR family. PCMP-H subfamily.</text>
</comment>
<dbReference type="EMBL" id="JAQIZT010000018">
    <property type="protein sequence ID" value="KAJ6958715.1"/>
    <property type="molecule type" value="Genomic_DNA"/>
</dbReference>
<evidence type="ECO:0000313" key="4">
    <source>
        <dbReference type="Proteomes" id="UP001164929"/>
    </source>
</evidence>
<evidence type="ECO:0000256" key="1">
    <source>
        <dbReference type="ARBA" id="ARBA00006643"/>
    </source>
</evidence>
<dbReference type="PANTHER" id="PTHR47926">
    <property type="entry name" value="PENTATRICOPEPTIDE REPEAT-CONTAINING PROTEIN"/>
    <property type="match status" value="1"/>
</dbReference>
<dbReference type="GO" id="GO:0003723">
    <property type="term" value="F:RNA binding"/>
    <property type="evidence" value="ECO:0007669"/>
    <property type="project" value="InterPro"/>
</dbReference>
<dbReference type="AlphaFoldDB" id="A0AAD6LDV0"/>
<dbReference type="InterPro" id="IPR032867">
    <property type="entry name" value="DYW_dom"/>
</dbReference>
<gene>
    <name evidence="3" type="ORF">NC653_040378</name>
</gene>
<keyword evidence="4" id="KW-1185">Reference proteome</keyword>
<evidence type="ECO:0000313" key="3">
    <source>
        <dbReference type="EMBL" id="KAJ6958715.1"/>
    </source>
</evidence>
<dbReference type="GO" id="GO:0008270">
    <property type="term" value="F:zinc ion binding"/>
    <property type="evidence" value="ECO:0007669"/>
    <property type="project" value="InterPro"/>
</dbReference>
<sequence length="182" mass="20535">MPVKLQAQVWAPFLSACTKHCNLELGELAARKLLHMNPGSHGNYVLMANLYTSMGKWKEAVFIAGDRSHAQSIDIYKKLEEINLKLAEAGYVPETDTVIHDLEREEKEEALKVHSERLAIAFGLVSTEAGSTLRIVKNHRTCVDCHSALKFISKITSRHLIVRDGSRFHHFESGTCTCKDFW</sequence>
<dbReference type="Pfam" id="PF20431">
    <property type="entry name" value="E_motif"/>
    <property type="match status" value="1"/>
</dbReference>
<comment type="caution">
    <text evidence="3">The sequence shown here is derived from an EMBL/GenBank/DDBJ whole genome shotgun (WGS) entry which is preliminary data.</text>
</comment>